<dbReference type="EMBL" id="LWDV01000005">
    <property type="protein sequence ID" value="OCL28473.1"/>
    <property type="molecule type" value="Genomic_DNA"/>
</dbReference>
<gene>
    <name evidence="1" type="ORF">U472_00880</name>
</gene>
<protein>
    <submittedName>
        <fullName evidence="1">Uncharacterized protein</fullName>
    </submittedName>
</protein>
<dbReference type="RefSeq" id="WP_068714571.1">
    <property type="nucleotide sequence ID" value="NZ_LWDV01000005.1"/>
</dbReference>
<dbReference type="AlphaFoldDB" id="A0A1C0ACX5"/>
<reference evidence="2" key="1">
    <citation type="submission" date="2016-07" db="EMBL/GenBank/DDBJ databases">
        <authorList>
            <person name="Florea S."/>
            <person name="Webb J.S."/>
            <person name="Jaromczyk J."/>
            <person name="Schardl C.L."/>
        </authorList>
    </citation>
    <scope>NUCLEOTIDE SEQUENCE [LARGE SCALE GENOMIC DNA]</scope>
    <source>
        <strain evidence="2">Z6</strain>
    </source>
</reference>
<dbReference type="OrthoDB" id="2112938at2"/>
<evidence type="ECO:0000313" key="1">
    <source>
        <dbReference type="EMBL" id="OCL28473.1"/>
    </source>
</evidence>
<sequence>MELSIIQLVFSTFPEGLLIGYVGLGLVGIKLKVIDYIKISIIDMIFLIVVRNILKLYGLHVILGVLFLSLLFKVIVKIEWELALIASLLAYILLFLGELILATILSYWQFEVVSFINCNDLVKFMIFSYLSKLPLLISAVMIYLGDINLFKSYVLKR</sequence>
<reference evidence="1 2" key="2">
    <citation type="submission" date="2016-08" db="EMBL/GenBank/DDBJ databases">
        <title>Orenia metallireducens sp. nov. strain Z6, a Novel Metal-reducing Firmicute from the Deep Subsurface.</title>
        <authorList>
            <person name="Maxim B.I."/>
            <person name="Kenneth K."/>
            <person name="Flynn T.M."/>
            <person name="Oloughlin E.J."/>
            <person name="Locke R.A."/>
            <person name="Weber J.R."/>
            <person name="Egan S.M."/>
            <person name="Mackie R.I."/>
            <person name="Cann I.K."/>
        </authorList>
    </citation>
    <scope>NUCLEOTIDE SEQUENCE [LARGE SCALE GENOMIC DNA]</scope>
    <source>
        <strain evidence="1 2">Z6</strain>
    </source>
</reference>
<evidence type="ECO:0000313" key="2">
    <source>
        <dbReference type="Proteomes" id="UP000093514"/>
    </source>
</evidence>
<name>A0A1C0ACX5_9FIRM</name>
<keyword evidence="2" id="KW-1185">Reference proteome</keyword>
<accession>A0A1C0ACX5</accession>
<organism evidence="1 2">
    <name type="scientific">Orenia metallireducens</name>
    <dbReference type="NCBI Taxonomy" id="1413210"/>
    <lineage>
        <taxon>Bacteria</taxon>
        <taxon>Bacillati</taxon>
        <taxon>Bacillota</taxon>
        <taxon>Clostridia</taxon>
        <taxon>Halanaerobiales</taxon>
        <taxon>Halobacteroidaceae</taxon>
        <taxon>Orenia</taxon>
    </lineage>
</organism>
<dbReference type="Proteomes" id="UP000093514">
    <property type="component" value="Unassembled WGS sequence"/>
</dbReference>
<comment type="caution">
    <text evidence="1">The sequence shown here is derived from an EMBL/GenBank/DDBJ whole genome shotgun (WGS) entry which is preliminary data.</text>
</comment>
<proteinExistence type="predicted"/>